<evidence type="ECO:0000313" key="5">
    <source>
        <dbReference type="EMBL" id="MFC5861604.1"/>
    </source>
</evidence>
<dbReference type="EMBL" id="JBHSPH010000002">
    <property type="protein sequence ID" value="MFC5861604.1"/>
    <property type="molecule type" value="Genomic_DNA"/>
</dbReference>
<reference evidence="6" key="1">
    <citation type="journal article" date="2019" name="Int. J. Syst. Evol. Microbiol.">
        <title>The Global Catalogue of Microorganisms (GCM) 10K type strain sequencing project: providing services to taxonomists for standard genome sequencing and annotation.</title>
        <authorList>
            <consortium name="The Broad Institute Genomics Platform"/>
            <consortium name="The Broad Institute Genome Sequencing Center for Infectious Disease"/>
            <person name="Wu L."/>
            <person name="Ma J."/>
        </authorList>
    </citation>
    <scope>NUCLEOTIDE SEQUENCE [LARGE SCALE GENOMIC DNA]</scope>
    <source>
        <strain evidence="6">JCM 4087</strain>
    </source>
</reference>
<dbReference type="PANTHER" id="PTHR38102">
    <property type="entry name" value="PERIPLASMIC CHAPERONE SPY"/>
    <property type="match status" value="1"/>
</dbReference>
<evidence type="ECO:0000313" key="6">
    <source>
        <dbReference type="Proteomes" id="UP001596091"/>
    </source>
</evidence>
<keyword evidence="3" id="KW-0732">Signal</keyword>
<dbReference type="Gene3D" id="1.20.120.1490">
    <property type="match status" value="1"/>
</dbReference>
<dbReference type="Proteomes" id="UP001596091">
    <property type="component" value="Unassembled WGS sequence"/>
</dbReference>
<dbReference type="InterPro" id="IPR052211">
    <property type="entry name" value="Cpx_auxiliary_protein"/>
</dbReference>
<evidence type="ECO:0000256" key="2">
    <source>
        <dbReference type="ARBA" id="ARBA00008441"/>
    </source>
</evidence>
<dbReference type="Pfam" id="PF07813">
    <property type="entry name" value="LTXXQ"/>
    <property type="match status" value="1"/>
</dbReference>
<evidence type="ECO:0000256" key="1">
    <source>
        <dbReference type="ARBA" id="ARBA00004418"/>
    </source>
</evidence>
<organism evidence="5 6">
    <name type="scientific">Acidicapsa dinghuensis</name>
    <dbReference type="NCBI Taxonomy" id="2218256"/>
    <lineage>
        <taxon>Bacteria</taxon>
        <taxon>Pseudomonadati</taxon>
        <taxon>Acidobacteriota</taxon>
        <taxon>Terriglobia</taxon>
        <taxon>Terriglobales</taxon>
        <taxon>Acidobacteriaceae</taxon>
        <taxon>Acidicapsa</taxon>
    </lineage>
</organism>
<dbReference type="InterPro" id="IPR012899">
    <property type="entry name" value="LTXXQ"/>
</dbReference>
<protein>
    <submittedName>
        <fullName evidence="5">Spy/CpxP family protein refolding chaperone</fullName>
    </submittedName>
</protein>
<name>A0ABW1EB89_9BACT</name>
<dbReference type="RefSeq" id="WP_263336983.1">
    <property type="nucleotide sequence ID" value="NZ_JAGSYH010000004.1"/>
</dbReference>
<accession>A0ABW1EB89</accession>
<comment type="caution">
    <text evidence="5">The sequence shown here is derived from an EMBL/GenBank/DDBJ whole genome shotgun (WGS) entry which is preliminary data.</text>
</comment>
<evidence type="ECO:0000256" key="3">
    <source>
        <dbReference type="ARBA" id="ARBA00022729"/>
    </source>
</evidence>
<keyword evidence="6" id="KW-1185">Reference proteome</keyword>
<keyword evidence="4" id="KW-0574">Periplasm</keyword>
<evidence type="ECO:0000256" key="4">
    <source>
        <dbReference type="ARBA" id="ARBA00022764"/>
    </source>
</evidence>
<proteinExistence type="inferred from homology"/>
<gene>
    <name evidence="5" type="ORF">ACFPT7_04820</name>
</gene>
<comment type="similarity">
    <text evidence="2">Belongs to the CpxP/Spy family.</text>
</comment>
<dbReference type="PANTHER" id="PTHR38102:SF1">
    <property type="entry name" value="PERIPLASMIC CHAPERONE SPY"/>
    <property type="match status" value="1"/>
</dbReference>
<sequence length="156" mass="17026">MKRIITISVVVAVLTIAGLAVARANTRGWHGCIGHRWGHWGPAAYLGHELDLSDAQKKQIASMWQTEKPAVAGLVQELAAESHEMHGATANGATDESKVQEIAARQGVTLSKLIVEKEHFTAKVYANVLTAEQRQKADKLQGEWGERLEHIGKGME</sequence>
<comment type="subcellular location">
    <subcellularLocation>
        <location evidence="1">Periplasm</location>
    </subcellularLocation>
</comment>